<comment type="catalytic activity">
    <reaction evidence="10">
        <text>L-tyrosine + O2 = L-dopaquinone + H2O</text>
        <dbReference type="Rhea" id="RHEA:18117"/>
        <dbReference type="ChEBI" id="CHEBI:15377"/>
        <dbReference type="ChEBI" id="CHEBI:15379"/>
        <dbReference type="ChEBI" id="CHEBI:57924"/>
        <dbReference type="ChEBI" id="CHEBI:58315"/>
        <dbReference type="EC" id="1.14.18.1"/>
    </reaction>
</comment>
<comment type="similarity">
    <text evidence="2">Belongs to the tyrosinase family.</text>
</comment>
<evidence type="ECO:0000256" key="11">
    <source>
        <dbReference type="SAM" id="SignalP"/>
    </source>
</evidence>
<dbReference type="Proteomes" id="UP000298493">
    <property type="component" value="Unassembled WGS sequence"/>
</dbReference>
<keyword evidence="8" id="KW-0470">Melanin biosynthesis</keyword>
<proteinExistence type="inferred from homology"/>
<dbReference type="InterPro" id="IPR002227">
    <property type="entry name" value="Tyrosinase_Cu-bd"/>
</dbReference>
<evidence type="ECO:0000256" key="7">
    <source>
        <dbReference type="ARBA" id="ARBA00023033"/>
    </source>
</evidence>
<dbReference type="Pfam" id="PF18132">
    <property type="entry name" value="Tyrosinase_C"/>
    <property type="match status" value="1"/>
</dbReference>
<evidence type="ECO:0000256" key="8">
    <source>
        <dbReference type="ARBA" id="ARBA00023101"/>
    </source>
</evidence>
<accession>A0A4Z1PBN2</accession>
<feature type="domain" description="Tyrosinase copper-binding" evidence="12">
    <location>
        <begin position="110"/>
        <end position="127"/>
    </location>
</feature>
<dbReference type="GO" id="GO:0004503">
    <property type="term" value="F:tyrosinase activity"/>
    <property type="evidence" value="ECO:0007669"/>
    <property type="project" value="UniProtKB-EC"/>
</dbReference>
<protein>
    <recommendedName>
        <fullName evidence="3">tyrosinase</fullName>
        <ecNumber evidence="3">1.14.18.1</ecNumber>
    </recommendedName>
</protein>
<sequence length="610" mass="66462">MLFSSSLWATVLLVTTSVASTSPQRRQTAPVAVTGFAGESIQPRLEIRELQQQQPDQWNVYILALIRMQQVDQSDVLSWFSIAGIHGIPASDWDGVTGVSNPGGPGYCTHASNLFLSWHRPYLILYEQVVSKHAMDAASEFTGNDHDRYVTAAQNLRVPYWDWARPVASGEHVVPDSISSPTIVVNTPQQSGVAIQNPLYSYRFHPVDSRLGSPYVNYATTIRHPTTQDSSAQSQEDDMVSAVDAQQDGLRQRVYNLLSNQNNYTTVACEGPSCQGGTAGFDSFESIHDVIHVVTGGNGGHMTNIGVSAFDPIFMAHHTMIDRLSALFQTLNPDSYVMDAPQARSNWWYNRNDIKGAGDALKPFYADTNGNFHTSDSIRDHTKFGYTYSELTSGNRDDVVASINQLYGGSTAPETKRKRSLIGNITGNITSTLGSDAGSLLPSREYVTNVQADKYGSFGSYFIHVFLGEPSSDSSSWKTDPNLVGTLAIFSTSAGEQSGQASVPVTGTMPLTDALKKHNLGGKLTSLAQAVIVPYLTANLVWKAQKTDGCEIPHTELPDLKVSVASTVIQPANSIFEFPKWIGDWTIHTDVTNGKPNGICDVRDLLSSLI</sequence>
<dbReference type="STRING" id="86259.A0A4Z1PBN2"/>
<dbReference type="PROSITE" id="PS00497">
    <property type="entry name" value="TYROSINASE_1"/>
    <property type="match status" value="1"/>
</dbReference>
<dbReference type="SUPFAM" id="SSF48056">
    <property type="entry name" value="Di-copper centre-containing domain"/>
    <property type="match status" value="1"/>
</dbReference>
<comment type="caution">
    <text evidence="14">The sequence shown here is derived from an EMBL/GenBank/DDBJ whole genome shotgun (WGS) entry which is preliminary data.</text>
</comment>
<feature type="domain" description="Tyrosinase copper-binding" evidence="13">
    <location>
        <begin position="311"/>
        <end position="322"/>
    </location>
</feature>
<evidence type="ECO:0000313" key="15">
    <source>
        <dbReference type="Proteomes" id="UP000298493"/>
    </source>
</evidence>
<dbReference type="AlphaFoldDB" id="A0A4Z1PBN2"/>
<dbReference type="PANTHER" id="PTHR11474">
    <property type="entry name" value="TYROSINASE FAMILY MEMBER"/>
    <property type="match status" value="1"/>
</dbReference>
<gene>
    <name evidence="14" type="ORF">E6O75_ATG11035</name>
</gene>
<organism evidence="14 15">
    <name type="scientific">Venturia nashicola</name>
    <dbReference type="NCBI Taxonomy" id="86259"/>
    <lineage>
        <taxon>Eukaryota</taxon>
        <taxon>Fungi</taxon>
        <taxon>Dikarya</taxon>
        <taxon>Ascomycota</taxon>
        <taxon>Pezizomycotina</taxon>
        <taxon>Dothideomycetes</taxon>
        <taxon>Pleosporomycetidae</taxon>
        <taxon>Venturiales</taxon>
        <taxon>Venturiaceae</taxon>
        <taxon>Venturia</taxon>
    </lineage>
</organism>
<evidence type="ECO:0000256" key="5">
    <source>
        <dbReference type="ARBA" id="ARBA00023002"/>
    </source>
</evidence>
<name>A0A4Z1PBN2_9PEZI</name>
<evidence type="ECO:0000256" key="2">
    <source>
        <dbReference type="ARBA" id="ARBA00009928"/>
    </source>
</evidence>
<dbReference type="Gene3D" id="2.60.310.20">
    <property type="match status" value="1"/>
</dbReference>
<dbReference type="Gene3D" id="1.10.1280.10">
    <property type="entry name" value="Di-copper center containing domain from catechol oxidase"/>
    <property type="match status" value="1"/>
</dbReference>
<keyword evidence="5" id="KW-0560">Oxidoreductase</keyword>
<keyword evidence="6" id="KW-0186">Copper</keyword>
<evidence type="ECO:0000259" key="12">
    <source>
        <dbReference type="PROSITE" id="PS00497"/>
    </source>
</evidence>
<dbReference type="InterPro" id="IPR050316">
    <property type="entry name" value="Tyrosinase/Hemocyanin"/>
</dbReference>
<evidence type="ECO:0000256" key="6">
    <source>
        <dbReference type="ARBA" id="ARBA00023008"/>
    </source>
</evidence>
<comment type="catalytic activity">
    <reaction evidence="9">
        <text>2 L-dopa + O2 = 2 L-dopaquinone + 2 H2O</text>
        <dbReference type="Rhea" id="RHEA:34287"/>
        <dbReference type="ChEBI" id="CHEBI:15377"/>
        <dbReference type="ChEBI" id="CHEBI:15379"/>
        <dbReference type="ChEBI" id="CHEBI:57504"/>
        <dbReference type="ChEBI" id="CHEBI:57924"/>
        <dbReference type="EC" id="1.14.18.1"/>
    </reaction>
</comment>
<dbReference type="EMBL" id="SNSC02000008">
    <property type="protein sequence ID" value="TID22241.1"/>
    <property type="molecule type" value="Genomic_DNA"/>
</dbReference>
<keyword evidence="7" id="KW-0503">Monooxygenase</keyword>
<dbReference type="PRINTS" id="PR00092">
    <property type="entry name" value="TYROSINASE"/>
</dbReference>
<evidence type="ECO:0000256" key="10">
    <source>
        <dbReference type="ARBA" id="ARBA00048881"/>
    </source>
</evidence>
<keyword evidence="4" id="KW-0479">Metal-binding</keyword>
<comment type="cofactor">
    <cofactor evidence="1">
        <name>Cu(2+)</name>
        <dbReference type="ChEBI" id="CHEBI:29036"/>
    </cofactor>
</comment>
<evidence type="ECO:0000259" key="13">
    <source>
        <dbReference type="PROSITE" id="PS00498"/>
    </source>
</evidence>
<keyword evidence="15" id="KW-1185">Reference proteome</keyword>
<evidence type="ECO:0000256" key="3">
    <source>
        <dbReference type="ARBA" id="ARBA00011906"/>
    </source>
</evidence>
<dbReference type="PROSITE" id="PS00498">
    <property type="entry name" value="TYROSINASE_2"/>
    <property type="match status" value="1"/>
</dbReference>
<dbReference type="Pfam" id="PF00264">
    <property type="entry name" value="Tyrosinase"/>
    <property type="match status" value="1"/>
</dbReference>
<dbReference type="PANTHER" id="PTHR11474:SF76">
    <property type="entry name" value="SHKT DOMAIN-CONTAINING PROTEIN"/>
    <property type="match status" value="1"/>
</dbReference>
<feature type="signal peptide" evidence="11">
    <location>
        <begin position="1"/>
        <end position="21"/>
    </location>
</feature>
<evidence type="ECO:0000256" key="4">
    <source>
        <dbReference type="ARBA" id="ARBA00022723"/>
    </source>
</evidence>
<evidence type="ECO:0000256" key="9">
    <source>
        <dbReference type="ARBA" id="ARBA00048233"/>
    </source>
</evidence>
<keyword evidence="11" id="KW-0732">Signal</keyword>
<dbReference type="GO" id="GO:0042438">
    <property type="term" value="P:melanin biosynthetic process"/>
    <property type="evidence" value="ECO:0007669"/>
    <property type="project" value="UniProtKB-KW"/>
</dbReference>
<evidence type="ECO:0000313" key="14">
    <source>
        <dbReference type="EMBL" id="TID22241.1"/>
    </source>
</evidence>
<feature type="chain" id="PRO_5021344019" description="tyrosinase" evidence="11">
    <location>
        <begin position="22"/>
        <end position="610"/>
    </location>
</feature>
<dbReference type="GO" id="GO:0046872">
    <property type="term" value="F:metal ion binding"/>
    <property type="evidence" value="ECO:0007669"/>
    <property type="project" value="UniProtKB-KW"/>
</dbReference>
<dbReference type="InterPro" id="IPR041640">
    <property type="entry name" value="Tyrosinase_C"/>
</dbReference>
<evidence type="ECO:0000256" key="1">
    <source>
        <dbReference type="ARBA" id="ARBA00001973"/>
    </source>
</evidence>
<reference evidence="14 15" key="1">
    <citation type="submission" date="2019-04" db="EMBL/GenBank/DDBJ databases">
        <title>High contiguity whole genome sequence and gene annotation resource for two Venturia nashicola isolates.</title>
        <authorList>
            <person name="Prokchorchik M."/>
            <person name="Won K."/>
            <person name="Lee Y."/>
            <person name="Choi E.D."/>
            <person name="Segonzac C."/>
            <person name="Sohn K.H."/>
        </authorList>
    </citation>
    <scope>NUCLEOTIDE SEQUENCE [LARGE SCALE GENOMIC DNA]</scope>
    <source>
        <strain evidence="14 15">PRI2</strain>
    </source>
</reference>
<dbReference type="EC" id="1.14.18.1" evidence="3"/>
<dbReference type="InterPro" id="IPR008922">
    <property type="entry name" value="Di-copper_centre_dom_sf"/>
</dbReference>